<comment type="caution">
    <text evidence="2">The sequence shown here is derived from an EMBL/GenBank/DDBJ whole genome shotgun (WGS) entry which is preliminary data.</text>
</comment>
<reference evidence="2 3" key="2">
    <citation type="submission" date="2016-08" db="EMBL/GenBank/DDBJ databases">
        <title>Pervasive Adenine N6-methylation of Active Genes in Fungi.</title>
        <authorList>
            <consortium name="DOE Joint Genome Institute"/>
            <person name="Mondo S.J."/>
            <person name="Dannebaum R.O."/>
            <person name="Kuo R.C."/>
            <person name="Labutti K."/>
            <person name="Haridas S."/>
            <person name="Kuo A."/>
            <person name="Salamov A."/>
            <person name="Ahrendt S.R."/>
            <person name="Lipzen A."/>
            <person name="Sullivan W."/>
            <person name="Andreopoulos W.B."/>
            <person name="Clum A."/>
            <person name="Lindquist E."/>
            <person name="Daum C."/>
            <person name="Ramamoorthy G.K."/>
            <person name="Gryganskyi A."/>
            <person name="Culley D."/>
            <person name="Magnuson J.K."/>
            <person name="James T.Y."/>
            <person name="O'Malley M.A."/>
            <person name="Stajich J.E."/>
            <person name="Spatafora J.W."/>
            <person name="Visel A."/>
            <person name="Grigoriev I.V."/>
        </authorList>
    </citation>
    <scope>NUCLEOTIDE SEQUENCE [LARGE SCALE GENOMIC DNA]</scope>
    <source>
        <strain evidence="2 3">S4</strain>
    </source>
</reference>
<evidence type="ECO:0000313" key="2">
    <source>
        <dbReference type="EMBL" id="ORX70397.1"/>
    </source>
</evidence>
<sequence length="172" mass="19957">MNKLILSTLLFVVLLGSFINTTVAKSNGYIIGIRRNKNDGNFERAPQSLQKAIVKLVNERMNDIYDIIQSNREAYSDNDRNLNELDDLLVTWRNTYEKRFQFINYNRPESNLPLNEDLVPFESNLVKFIAPITNYYTIWAQLSDKLVDEVKSLPNVISVEKNNSGDRNTYTE</sequence>
<dbReference type="AlphaFoldDB" id="A0A1Y1WA25"/>
<reference evidence="2 3" key="1">
    <citation type="submission" date="2016-08" db="EMBL/GenBank/DDBJ databases">
        <title>A Parts List for Fungal Cellulosomes Revealed by Comparative Genomics.</title>
        <authorList>
            <consortium name="DOE Joint Genome Institute"/>
            <person name="Haitjema C.H."/>
            <person name="Gilmore S.P."/>
            <person name="Henske J.K."/>
            <person name="Solomon K.V."/>
            <person name="De Groot R."/>
            <person name="Kuo A."/>
            <person name="Mondo S.J."/>
            <person name="Salamov A.A."/>
            <person name="Labutti K."/>
            <person name="Zhao Z."/>
            <person name="Chiniquy J."/>
            <person name="Barry K."/>
            <person name="Brewer H.M."/>
            <person name="Purvine S.O."/>
            <person name="Wright A.T."/>
            <person name="Boxma B."/>
            <person name="Van Alen T."/>
            <person name="Hackstein J.H."/>
            <person name="Baker S.E."/>
            <person name="Grigoriev I.V."/>
            <person name="O'Malley M.A."/>
        </authorList>
    </citation>
    <scope>NUCLEOTIDE SEQUENCE [LARGE SCALE GENOMIC DNA]</scope>
    <source>
        <strain evidence="2 3">S4</strain>
    </source>
</reference>
<organism evidence="2 3">
    <name type="scientific">Anaeromyces robustus</name>
    <dbReference type="NCBI Taxonomy" id="1754192"/>
    <lineage>
        <taxon>Eukaryota</taxon>
        <taxon>Fungi</taxon>
        <taxon>Fungi incertae sedis</taxon>
        <taxon>Chytridiomycota</taxon>
        <taxon>Chytridiomycota incertae sedis</taxon>
        <taxon>Neocallimastigomycetes</taxon>
        <taxon>Neocallimastigales</taxon>
        <taxon>Neocallimastigaceae</taxon>
        <taxon>Anaeromyces</taxon>
    </lineage>
</organism>
<evidence type="ECO:0000256" key="1">
    <source>
        <dbReference type="SAM" id="SignalP"/>
    </source>
</evidence>
<keyword evidence="3" id="KW-1185">Reference proteome</keyword>
<dbReference type="EMBL" id="MCFG01000410">
    <property type="protein sequence ID" value="ORX70397.1"/>
    <property type="molecule type" value="Genomic_DNA"/>
</dbReference>
<proteinExistence type="predicted"/>
<feature type="signal peptide" evidence="1">
    <location>
        <begin position="1"/>
        <end position="24"/>
    </location>
</feature>
<dbReference type="OrthoDB" id="2146875at2759"/>
<dbReference type="Proteomes" id="UP000193944">
    <property type="component" value="Unassembled WGS sequence"/>
</dbReference>
<name>A0A1Y1WA25_9FUNG</name>
<feature type="chain" id="PRO_5011965619" evidence="1">
    <location>
        <begin position="25"/>
        <end position="172"/>
    </location>
</feature>
<gene>
    <name evidence="2" type="ORF">BCR32DRAFT_330131</name>
</gene>
<keyword evidence="1" id="KW-0732">Signal</keyword>
<accession>A0A1Y1WA25</accession>
<evidence type="ECO:0000313" key="3">
    <source>
        <dbReference type="Proteomes" id="UP000193944"/>
    </source>
</evidence>
<protein>
    <submittedName>
        <fullName evidence="2">Uncharacterized protein</fullName>
    </submittedName>
</protein>